<dbReference type="PANTHER" id="PTHR22748:SF6">
    <property type="entry name" value="DNA-(APURINIC OR APYRIMIDINIC SITE) ENDONUCLEASE"/>
    <property type="match status" value="1"/>
</dbReference>
<dbReference type="InterPro" id="IPR005135">
    <property type="entry name" value="Endo/exonuclease/phosphatase"/>
</dbReference>
<evidence type="ECO:0000256" key="7">
    <source>
        <dbReference type="PIRSR" id="PIRSR604808-3"/>
    </source>
</evidence>
<dbReference type="GO" id="GO:0003906">
    <property type="term" value="F:DNA-(apurinic or apyrimidinic site) endonuclease activity"/>
    <property type="evidence" value="ECO:0007669"/>
    <property type="project" value="TreeGrafter"/>
</dbReference>
<keyword evidence="2 6" id="KW-0479">Metal-binding</keyword>
<evidence type="ECO:0000256" key="2">
    <source>
        <dbReference type="ARBA" id="ARBA00022723"/>
    </source>
</evidence>
<dbReference type="GO" id="GO:0006284">
    <property type="term" value="P:base-excision repair"/>
    <property type="evidence" value="ECO:0007669"/>
    <property type="project" value="TreeGrafter"/>
</dbReference>
<feature type="site" description="Important for catalytic activity" evidence="7">
    <location>
        <position position="219"/>
    </location>
</feature>
<feature type="active site" evidence="5">
    <location>
        <position position="108"/>
    </location>
</feature>
<comment type="caution">
    <text evidence="9">The sequence shown here is derived from an EMBL/GenBank/DDBJ whole genome shotgun (WGS) entry which is preliminary data.</text>
</comment>
<gene>
    <name evidence="9" type="primary">xth</name>
    <name evidence="9" type="ORF">DYU11_31420</name>
</gene>
<keyword evidence="6" id="KW-0464">Manganese</keyword>
<evidence type="ECO:0000256" key="3">
    <source>
        <dbReference type="ARBA" id="ARBA00022801"/>
    </source>
</evidence>
<dbReference type="NCBIfam" id="TIGR00633">
    <property type="entry name" value="xth"/>
    <property type="match status" value="1"/>
</dbReference>
<dbReference type="Gene3D" id="3.60.10.10">
    <property type="entry name" value="Endonuclease/exonuclease/phosphatase"/>
    <property type="match status" value="1"/>
</dbReference>
<dbReference type="GO" id="GO:0008081">
    <property type="term" value="F:phosphoric diester hydrolase activity"/>
    <property type="evidence" value="ECO:0007669"/>
    <property type="project" value="TreeGrafter"/>
</dbReference>
<dbReference type="PANTHER" id="PTHR22748">
    <property type="entry name" value="AP ENDONUCLEASE"/>
    <property type="match status" value="1"/>
</dbReference>
<feature type="binding site" evidence="6">
    <location>
        <position position="244"/>
    </location>
    <ligand>
        <name>Mg(2+)</name>
        <dbReference type="ChEBI" id="CHEBI:18420"/>
        <label>1</label>
    </ligand>
</feature>
<proteinExistence type="inferred from homology"/>
<reference evidence="9 10" key="1">
    <citation type="submission" date="2018-08" db="EMBL/GenBank/DDBJ databases">
        <title>Fibrisoma montanum sp. nov., isolated from Danxia mountain soil.</title>
        <authorList>
            <person name="Huang Y."/>
        </authorList>
    </citation>
    <scope>NUCLEOTIDE SEQUENCE [LARGE SCALE GENOMIC DNA]</scope>
    <source>
        <strain evidence="9 10">HYT19</strain>
    </source>
</reference>
<organism evidence="9 10">
    <name type="scientific">Fibrisoma montanum</name>
    <dbReference type="NCBI Taxonomy" id="2305895"/>
    <lineage>
        <taxon>Bacteria</taxon>
        <taxon>Pseudomonadati</taxon>
        <taxon>Bacteroidota</taxon>
        <taxon>Cytophagia</taxon>
        <taxon>Cytophagales</taxon>
        <taxon>Spirosomataceae</taxon>
        <taxon>Fibrisoma</taxon>
    </lineage>
</organism>
<dbReference type="OrthoDB" id="9803914at2"/>
<dbReference type="GO" id="GO:0008311">
    <property type="term" value="F:double-stranded DNA 3'-5' DNA exonuclease activity"/>
    <property type="evidence" value="ECO:0007669"/>
    <property type="project" value="UniProtKB-EC"/>
</dbReference>
<evidence type="ECO:0000256" key="1">
    <source>
        <dbReference type="ARBA" id="ARBA00007092"/>
    </source>
</evidence>
<keyword evidence="3 9" id="KW-0378">Hydrolase</keyword>
<dbReference type="AlphaFoldDB" id="A0A418LWI7"/>
<evidence type="ECO:0000256" key="5">
    <source>
        <dbReference type="PIRSR" id="PIRSR604808-1"/>
    </source>
</evidence>
<dbReference type="NCBIfam" id="TIGR00195">
    <property type="entry name" value="exoDNase_III"/>
    <property type="match status" value="1"/>
</dbReference>
<feature type="binding site" evidence="6">
    <location>
        <position position="35"/>
    </location>
    <ligand>
        <name>Mg(2+)</name>
        <dbReference type="ChEBI" id="CHEBI:18420"/>
        <label>1</label>
    </ligand>
</feature>
<protein>
    <submittedName>
        <fullName evidence="9">Exodeoxyribonuclease III</fullName>
        <ecNumber evidence="9">3.1.11.2</ecNumber>
    </submittedName>
</protein>
<dbReference type="Pfam" id="PF03372">
    <property type="entry name" value="Exo_endo_phos"/>
    <property type="match status" value="1"/>
</dbReference>
<evidence type="ECO:0000259" key="8">
    <source>
        <dbReference type="Pfam" id="PF03372"/>
    </source>
</evidence>
<feature type="binding site" evidence="6">
    <location>
        <position position="150"/>
    </location>
    <ligand>
        <name>Mg(2+)</name>
        <dbReference type="ChEBI" id="CHEBI:18420"/>
        <label>1</label>
    </ligand>
</feature>
<feature type="site" description="Transition state stabilizer" evidence="7">
    <location>
        <position position="150"/>
    </location>
</feature>
<dbReference type="PROSITE" id="PS51435">
    <property type="entry name" value="AP_NUCLEASE_F1_4"/>
    <property type="match status" value="1"/>
</dbReference>
<dbReference type="EC" id="3.1.11.2" evidence="9"/>
<dbReference type="RefSeq" id="WP_119671727.1">
    <property type="nucleotide sequence ID" value="NZ_QXED01000017.1"/>
</dbReference>
<feature type="active site" description="Proton donor/acceptor" evidence="5">
    <location>
        <position position="148"/>
    </location>
</feature>
<feature type="site" description="Interaction with DNA substrate" evidence="7">
    <location>
        <position position="245"/>
    </location>
</feature>
<evidence type="ECO:0000313" key="9">
    <source>
        <dbReference type="EMBL" id="RIV17559.1"/>
    </source>
</evidence>
<dbReference type="EMBL" id="QXED01000017">
    <property type="protein sequence ID" value="RIV17559.1"/>
    <property type="molecule type" value="Genomic_DNA"/>
</dbReference>
<feature type="active site" description="Proton acceptor" evidence="5">
    <location>
        <position position="245"/>
    </location>
</feature>
<feature type="binding site" evidence="6">
    <location>
        <position position="7"/>
    </location>
    <ligand>
        <name>Mg(2+)</name>
        <dbReference type="ChEBI" id="CHEBI:18420"/>
        <label>1</label>
    </ligand>
</feature>
<keyword evidence="10" id="KW-1185">Reference proteome</keyword>
<dbReference type="GO" id="GO:0046872">
    <property type="term" value="F:metal ion binding"/>
    <property type="evidence" value="ECO:0007669"/>
    <property type="project" value="UniProtKB-KW"/>
</dbReference>
<evidence type="ECO:0000256" key="4">
    <source>
        <dbReference type="ARBA" id="ARBA00022842"/>
    </source>
</evidence>
<comment type="similarity">
    <text evidence="1">Belongs to the DNA repair enzymes AP/ExoA family.</text>
</comment>
<dbReference type="Proteomes" id="UP000283523">
    <property type="component" value="Unassembled WGS sequence"/>
</dbReference>
<dbReference type="InterPro" id="IPR004808">
    <property type="entry name" value="AP_endonuc_1"/>
</dbReference>
<evidence type="ECO:0000256" key="6">
    <source>
        <dbReference type="PIRSR" id="PIRSR604808-2"/>
    </source>
</evidence>
<accession>A0A418LWI7</accession>
<keyword evidence="4 6" id="KW-0460">Magnesium</keyword>
<name>A0A418LWI7_9BACT</name>
<comment type="cofactor">
    <cofactor evidence="6">
        <name>Mg(2+)</name>
        <dbReference type="ChEBI" id="CHEBI:18420"/>
    </cofactor>
    <cofactor evidence="6">
        <name>Mn(2+)</name>
        <dbReference type="ChEBI" id="CHEBI:29035"/>
    </cofactor>
    <text evidence="6">Probably binds two magnesium or manganese ions per subunit.</text>
</comment>
<dbReference type="InterPro" id="IPR036691">
    <property type="entry name" value="Endo/exonu/phosph_ase_sf"/>
</dbReference>
<feature type="binding site" evidence="6">
    <location>
        <position position="245"/>
    </location>
    <ligand>
        <name>Mg(2+)</name>
        <dbReference type="ChEBI" id="CHEBI:18420"/>
        <label>1</label>
    </ligand>
</feature>
<dbReference type="SUPFAM" id="SSF56219">
    <property type="entry name" value="DNase I-like"/>
    <property type="match status" value="1"/>
</dbReference>
<dbReference type="CDD" id="cd10281">
    <property type="entry name" value="Nape_like_AP-endo"/>
    <property type="match status" value="1"/>
</dbReference>
<sequence length="263" mass="30038">MQLISYNINGIRAALRNGLADWLTQHNFDILCFQEVKATADVVDLSVFDALGYRYHWHAAEKKGYSGVATFSRIAPDNVMPGCGIPAYDCEGRILRTDFGDLTLLNCYFPSGTTGDVRQGVKMQFLDDFYDYIQRLREERPKLIVVGDYNIAHKAIDIHDPVRNKNTTGFLPEERAWMDKWFGSGMTDAYRFKHPGEVAYSWWSYRAGARTNNKGWRIDYVSVTDNLRDQVEDCRQLPDAVHADHCPVHLSMSERAKDRAAGQ</sequence>
<evidence type="ECO:0000313" key="10">
    <source>
        <dbReference type="Proteomes" id="UP000283523"/>
    </source>
</evidence>
<feature type="binding site" evidence="6">
    <location>
        <position position="148"/>
    </location>
    <ligand>
        <name>Mg(2+)</name>
        <dbReference type="ChEBI" id="CHEBI:18420"/>
        <label>1</label>
    </ligand>
</feature>
<feature type="domain" description="Endonuclease/exonuclease/phosphatase" evidence="8">
    <location>
        <begin position="4"/>
        <end position="228"/>
    </location>
</feature>